<name>A0A6J4RB57_9ACTN</name>
<dbReference type="EMBL" id="CADCVH010000102">
    <property type="protein sequence ID" value="CAA9469218.1"/>
    <property type="molecule type" value="Genomic_DNA"/>
</dbReference>
<reference evidence="1" key="1">
    <citation type="submission" date="2020-02" db="EMBL/GenBank/DDBJ databases">
        <authorList>
            <person name="Meier V. D."/>
        </authorList>
    </citation>
    <scope>NUCLEOTIDE SEQUENCE</scope>
    <source>
        <strain evidence="1">AVDCRST_MAG02</strain>
    </source>
</reference>
<gene>
    <name evidence="1" type="ORF">AVDCRST_MAG02-3910</name>
</gene>
<accession>A0A6J4RB57</accession>
<sequence>MPYKMITQLPDGVKNNLPKHAREIYKEAFNSAEEQYGEESRAHRVAWGAVEQKYEKDENGNWVSKEG</sequence>
<organism evidence="1">
    <name type="scientific">uncultured Rubrobacteraceae bacterium</name>
    <dbReference type="NCBI Taxonomy" id="349277"/>
    <lineage>
        <taxon>Bacteria</taxon>
        <taxon>Bacillati</taxon>
        <taxon>Actinomycetota</taxon>
        <taxon>Rubrobacteria</taxon>
        <taxon>Rubrobacterales</taxon>
        <taxon>Rubrobacteraceae</taxon>
        <taxon>environmental samples</taxon>
    </lineage>
</organism>
<dbReference type="InterPro" id="IPR037205">
    <property type="entry name" value="ChaB_sf"/>
</dbReference>
<dbReference type="InterPro" id="IPR009317">
    <property type="entry name" value="ChaB"/>
</dbReference>
<protein>
    <submittedName>
        <fullName evidence="1">Cation transport regulator chaB</fullName>
    </submittedName>
</protein>
<proteinExistence type="predicted"/>
<dbReference type="Gene3D" id="1.10.1740.70">
    <property type="entry name" value="ChaB"/>
    <property type="match status" value="1"/>
</dbReference>
<dbReference type="Pfam" id="PF06150">
    <property type="entry name" value="ChaB"/>
    <property type="match status" value="1"/>
</dbReference>
<dbReference type="AlphaFoldDB" id="A0A6J4RB57"/>
<evidence type="ECO:0000313" key="1">
    <source>
        <dbReference type="EMBL" id="CAA9469218.1"/>
    </source>
</evidence>
<dbReference type="SUPFAM" id="SSF140376">
    <property type="entry name" value="ChaB-like"/>
    <property type="match status" value="1"/>
</dbReference>